<dbReference type="AlphaFoldDB" id="A0A1H7HKF5"/>
<name>A0A1H7HKF5_9GAMM</name>
<keyword evidence="3" id="KW-1185">Reference proteome</keyword>
<evidence type="ECO:0000256" key="1">
    <source>
        <dbReference type="SAM" id="SignalP"/>
    </source>
</evidence>
<organism evidence="2 3">
    <name type="scientific">Colwellia chukchiensis</name>
    <dbReference type="NCBI Taxonomy" id="641665"/>
    <lineage>
        <taxon>Bacteria</taxon>
        <taxon>Pseudomonadati</taxon>
        <taxon>Pseudomonadota</taxon>
        <taxon>Gammaproteobacteria</taxon>
        <taxon>Alteromonadales</taxon>
        <taxon>Colwelliaceae</taxon>
        <taxon>Colwellia</taxon>
    </lineage>
</organism>
<sequence>MRHKLISAALCCVSLATAAEEAKIEKAKSPYTASAELGLLFKTGDTKSADIKAGFDLTHELERWKSTLQLDLLVKKSEQEDDNGEDHFITSDQKWTAVAQTNYTLDKASPNYIYGNVSYEDNRFSSFESQSSISTGWGRRWFETEKATLDADIGPGYKRDVLRATNTEPEETNSAFIIQAQALYKRQINEHVLFRQLLVAKYSPKSGENSTYKARTSISTKLIETLQLKFSLTLDYNTEVDEDKENLNTETAMTLVYSF</sequence>
<gene>
    <name evidence="2" type="ORF">SAMN05216262_101531</name>
</gene>
<dbReference type="EMBL" id="FOBI01000001">
    <property type="protein sequence ID" value="SEK50883.1"/>
    <property type="molecule type" value="Genomic_DNA"/>
</dbReference>
<protein>
    <submittedName>
        <fullName evidence="2">Putative salt-induced outer membrane protein YdiY</fullName>
    </submittedName>
</protein>
<evidence type="ECO:0000313" key="2">
    <source>
        <dbReference type="EMBL" id="SEK50883.1"/>
    </source>
</evidence>
<dbReference type="Pfam" id="PF04338">
    <property type="entry name" value="DUF481"/>
    <property type="match status" value="1"/>
</dbReference>
<dbReference type="OrthoDB" id="5292716at2"/>
<feature type="signal peptide" evidence="1">
    <location>
        <begin position="1"/>
        <end position="18"/>
    </location>
</feature>
<proteinExistence type="predicted"/>
<reference evidence="3" key="1">
    <citation type="submission" date="2016-10" db="EMBL/GenBank/DDBJ databases">
        <authorList>
            <person name="Varghese N."/>
            <person name="Submissions S."/>
        </authorList>
    </citation>
    <scope>NUCLEOTIDE SEQUENCE [LARGE SCALE GENOMIC DNA]</scope>
    <source>
        <strain evidence="3">CGMCC 1.9127</strain>
    </source>
</reference>
<keyword evidence="1" id="KW-0732">Signal</keyword>
<evidence type="ECO:0000313" key="3">
    <source>
        <dbReference type="Proteomes" id="UP000199297"/>
    </source>
</evidence>
<feature type="chain" id="PRO_5011497077" evidence="1">
    <location>
        <begin position="19"/>
        <end position="259"/>
    </location>
</feature>
<dbReference type="InterPro" id="IPR007433">
    <property type="entry name" value="DUF481"/>
</dbReference>
<dbReference type="RefSeq" id="WP_085282309.1">
    <property type="nucleotide sequence ID" value="NZ_FOBI01000001.1"/>
</dbReference>
<dbReference type="STRING" id="641665.GCA_002104455_00174"/>
<dbReference type="Proteomes" id="UP000199297">
    <property type="component" value="Unassembled WGS sequence"/>
</dbReference>
<accession>A0A1H7HKF5</accession>